<dbReference type="InterPro" id="IPR047650">
    <property type="entry name" value="Transpos_IS110"/>
</dbReference>
<protein>
    <submittedName>
        <fullName evidence="3">Transposase</fullName>
    </submittedName>
</protein>
<dbReference type="PANTHER" id="PTHR33055:SF3">
    <property type="entry name" value="PUTATIVE TRANSPOSASE FOR IS117-RELATED"/>
    <property type="match status" value="1"/>
</dbReference>
<sequence>MSDVAFIGLDLANQVFQLHELKTDGSFSFRLKLPRSRVLDFFASQQRSVVAMQVCTSAHSWEREIAKLGHSVRLITPINVKPFVKPQMNDAGDAEAIAEAASRPTLRFVAVKSLEQQARAMLFRTRDLLVRQRTQLINAQRGHLAEHGVVAPTGAAYLNRLAEAVSDDKAALPEPVREPGTLYLEQIEALSARVVGLHQQMRKLTSSSGYRPCQGLGRSRRWRPRPSRRP</sequence>
<accession>A0A238LHF4</accession>
<evidence type="ECO:0000313" key="4">
    <source>
        <dbReference type="Proteomes" id="UP000201613"/>
    </source>
</evidence>
<dbReference type="GO" id="GO:0006313">
    <property type="term" value="P:DNA transposition"/>
    <property type="evidence" value="ECO:0007669"/>
    <property type="project" value="InterPro"/>
</dbReference>
<feature type="domain" description="Transposase IS110-like N-terminal" evidence="2">
    <location>
        <begin position="7"/>
        <end position="146"/>
    </location>
</feature>
<proteinExistence type="predicted"/>
<evidence type="ECO:0000256" key="1">
    <source>
        <dbReference type="SAM" id="MobiDB-lite"/>
    </source>
</evidence>
<keyword evidence="4" id="KW-1185">Reference proteome</keyword>
<dbReference type="EMBL" id="FXZK01000006">
    <property type="protein sequence ID" value="SMY08825.1"/>
    <property type="molecule type" value="Genomic_DNA"/>
</dbReference>
<dbReference type="NCBIfam" id="NF033542">
    <property type="entry name" value="transpos_IS110"/>
    <property type="match status" value="1"/>
</dbReference>
<dbReference type="GO" id="GO:0004803">
    <property type="term" value="F:transposase activity"/>
    <property type="evidence" value="ECO:0007669"/>
    <property type="project" value="InterPro"/>
</dbReference>
<dbReference type="AlphaFoldDB" id="A0A238LHF4"/>
<reference evidence="3 4" key="1">
    <citation type="submission" date="2017-05" db="EMBL/GenBank/DDBJ databases">
        <authorList>
            <person name="Song R."/>
            <person name="Chenine A.L."/>
            <person name="Ruprecht R.M."/>
        </authorList>
    </citation>
    <scope>NUCLEOTIDE SEQUENCE [LARGE SCALE GENOMIC DNA]</scope>
    <source>
        <strain evidence="3 4">CECT 8899</strain>
    </source>
</reference>
<evidence type="ECO:0000259" key="2">
    <source>
        <dbReference type="Pfam" id="PF01548"/>
    </source>
</evidence>
<dbReference type="Pfam" id="PF01548">
    <property type="entry name" value="DEDD_Tnp_IS110"/>
    <property type="match status" value="1"/>
</dbReference>
<feature type="region of interest" description="Disordered" evidence="1">
    <location>
        <begin position="206"/>
        <end position="230"/>
    </location>
</feature>
<feature type="compositionally biased region" description="Basic residues" evidence="1">
    <location>
        <begin position="218"/>
        <end position="230"/>
    </location>
</feature>
<dbReference type="Proteomes" id="UP000201613">
    <property type="component" value="Unassembled WGS sequence"/>
</dbReference>
<dbReference type="InterPro" id="IPR002525">
    <property type="entry name" value="Transp_IS110-like_N"/>
</dbReference>
<name>A0A238LHF4_9RHOB</name>
<organism evidence="3 4">
    <name type="scientific">Flavimaricola marinus</name>
    <dbReference type="NCBI Taxonomy" id="1819565"/>
    <lineage>
        <taxon>Bacteria</taxon>
        <taxon>Pseudomonadati</taxon>
        <taxon>Pseudomonadota</taxon>
        <taxon>Alphaproteobacteria</taxon>
        <taxon>Rhodobacterales</taxon>
        <taxon>Paracoccaceae</taxon>
        <taxon>Flavimaricola</taxon>
    </lineage>
</organism>
<gene>
    <name evidence="3" type="ORF">LOM8899_02984</name>
</gene>
<dbReference type="GO" id="GO:0003677">
    <property type="term" value="F:DNA binding"/>
    <property type="evidence" value="ECO:0007669"/>
    <property type="project" value="InterPro"/>
</dbReference>
<evidence type="ECO:0000313" key="3">
    <source>
        <dbReference type="EMBL" id="SMY08825.1"/>
    </source>
</evidence>
<dbReference type="PANTHER" id="PTHR33055">
    <property type="entry name" value="TRANSPOSASE FOR INSERTION SEQUENCE ELEMENT IS1111A"/>
    <property type="match status" value="1"/>
</dbReference>